<dbReference type="HOGENOM" id="CLU_188578_0_1_1"/>
<keyword evidence="2" id="KW-1185">Reference proteome</keyword>
<sequence>MYIISRTMDPVLGVFTGLLAYRLYETHPRTAPPPGDTLSELIRWRWAKWQAQRENLKDESWDEIKKELEAK</sequence>
<dbReference type="OrthoDB" id="2155101at2759"/>
<dbReference type="FunCoup" id="A0A067MY25">
    <property type="interactions" value="23"/>
</dbReference>
<dbReference type="PANTHER" id="PTHR28011">
    <property type="entry name" value="NON-CLASSICAL EXPORT PROTEIN 1"/>
    <property type="match status" value="1"/>
</dbReference>
<dbReference type="STRING" id="930990.A0A067MY25"/>
<dbReference type="InterPro" id="IPR024242">
    <property type="entry name" value="NCE101"/>
</dbReference>
<dbReference type="EMBL" id="KL198019">
    <property type="protein sequence ID" value="KDQ19605.1"/>
    <property type="molecule type" value="Genomic_DNA"/>
</dbReference>
<gene>
    <name evidence="1" type="ORF">BOTBODRAFT_28177</name>
</gene>
<evidence type="ECO:0000313" key="2">
    <source>
        <dbReference type="Proteomes" id="UP000027195"/>
    </source>
</evidence>
<dbReference type="AlphaFoldDB" id="A0A067MY25"/>
<dbReference type="PANTHER" id="PTHR28011:SF1">
    <property type="entry name" value="NON-CLASSICAL EXPORT PROTEIN 1"/>
    <property type="match status" value="1"/>
</dbReference>
<dbReference type="InParanoid" id="A0A067MY25"/>
<evidence type="ECO:0000313" key="1">
    <source>
        <dbReference type="EMBL" id="KDQ19605.1"/>
    </source>
</evidence>
<name>A0A067MY25_BOTB1</name>
<evidence type="ECO:0008006" key="3">
    <source>
        <dbReference type="Google" id="ProtNLM"/>
    </source>
</evidence>
<dbReference type="Proteomes" id="UP000027195">
    <property type="component" value="Unassembled WGS sequence"/>
</dbReference>
<protein>
    <recommendedName>
        <fullName evidence="3">Non-classical export protein 1</fullName>
    </recommendedName>
</protein>
<reference evidence="2" key="1">
    <citation type="journal article" date="2014" name="Proc. Natl. Acad. Sci. U.S.A.">
        <title>Extensive sampling of basidiomycete genomes demonstrates inadequacy of the white-rot/brown-rot paradigm for wood decay fungi.</title>
        <authorList>
            <person name="Riley R."/>
            <person name="Salamov A.A."/>
            <person name="Brown D.W."/>
            <person name="Nagy L.G."/>
            <person name="Floudas D."/>
            <person name="Held B.W."/>
            <person name="Levasseur A."/>
            <person name="Lombard V."/>
            <person name="Morin E."/>
            <person name="Otillar R."/>
            <person name="Lindquist E.A."/>
            <person name="Sun H."/>
            <person name="LaButti K.M."/>
            <person name="Schmutz J."/>
            <person name="Jabbour D."/>
            <person name="Luo H."/>
            <person name="Baker S.E."/>
            <person name="Pisabarro A.G."/>
            <person name="Walton J.D."/>
            <person name="Blanchette R.A."/>
            <person name="Henrissat B."/>
            <person name="Martin F."/>
            <person name="Cullen D."/>
            <person name="Hibbett D.S."/>
            <person name="Grigoriev I.V."/>
        </authorList>
    </citation>
    <scope>NUCLEOTIDE SEQUENCE [LARGE SCALE GENOMIC DNA]</scope>
    <source>
        <strain evidence="2">FD-172 SS1</strain>
    </source>
</reference>
<accession>A0A067MY25</accession>
<dbReference type="GO" id="GO:0009306">
    <property type="term" value="P:protein secretion"/>
    <property type="evidence" value="ECO:0007669"/>
    <property type="project" value="InterPro"/>
</dbReference>
<dbReference type="Pfam" id="PF11654">
    <property type="entry name" value="NCE101"/>
    <property type="match status" value="1"/>
</dbReference>
<proteinExistence type="predicted"/>
<organism evidence="1 2">
    <name type="scientific">Botryobasidium botryosum (strain FD-172 SS1)</name>
    <dbReference type="NCBI Taxonomy" id="930990"/>
    <lineage>
        <taxon>Eukaryota</taxon>
        <taxon>Fungi</taxon>
        <taxon>Dikarya</taxon>
        <taxon>Basidiomycota</taxon>
        <taxon>Agaricomycotina</taxon>
        <taxon>Agaricomycetes</taxon>
        <taxon>Cantharellales</taxon>
        <taxon>Botryobasidiaceae</taxon>
        <taxon>Botryobasidium</taxon>
    </lineage>
</organism>